<feature type="compositionally biased region" description="Polar residues" evidence="5">
    <location>
        <begin position="188"/>
        <end position="200"/>
    </location>
</feature>
<dbReference type="PANTHER" id="PTHR16092">
    <property type="entry name" value="SEC3/SYNTAXIN-RELATED"/>
    <property type="match status" value="1"/>
</dbReference>
<feature type="compositionally biased region" description="Pro residues" evidence="5">
    <location>
        <begin position="227"/>
        <end position="263"/>
    </location>
</feature>
<dbReference type="Pfam" id="PF15277">
    <property type="entry name" value="Sec3-PIP2_bind"/>
    <property type="match status" value="1"/>
</dbReference>
<sequence>MSAATFREQFAAALQSRGASREYTAHLKVYEYPDEKVPASSHKTRYLLVAQSPDNQSAALYKAKRNANGSFSIGKEWDLATLKELELQPESFVKITLARSYRWQADRTQDPTEFLTSVARTLKRTTGRAPRCVGWTFGEVVAPHPAHAVHARAPVTQTLEQAAPSPAQTASPAHAAPQLPPIAFASVPESQSQNMPTSLRSAAPESPAPVRRTETMLQTAPLTRAEPPAPAPVPKAEPAAPAPLPRAEPVAPSPAPLPTPAPAPATARTESPMTPAVSSDILAQMGVVSDREPVTTPPPAATDILRRPSLAQVESTSARASPNVRPAGLSRPAAALAPTAAESAAARRAGGKENPTLTHVEEMLEGFEWKGGTLSLDVRTAKSQAGTADVIEARLLEELAALESSNIHAMIESDERVAEVLRSMDTALSYLDQLDGSIAGYKRELNARAEDIAYVESQNRGLQVQTSNQRVLLHEIQAMLASDNVDSETVRQLSTVNVESVTDVAQIEAAATTLYKSILQTRPDQHTRQAGTELSAMASRLQQYETLAERFSTRVVRGVADVLEREVKATLADPDEMRQLSAPNATLPPHERLEQAAGRYCGLMLYMKETTPALFEQLSALYLRSAAYLYQVELQRVLAAWRHQLLADDALHARRAGLPREKSVLGPSRGAETLPWEALQRVYAALVARIQDEHAFLSDLLHINDSNLTFADYMDLEAHYRHRAVITMTAPAADGTEMSRALSQVFAALTPELDSFVASIAAADRVQVVGMLAETERVVRESAARRSGDFLVPALGKVLTRMHTDVARLIDEQLHAVEHTPVAFKKRKGIVPFVRAFVPFVQRIEAQLVDADDLPVRATMNEAYERIARAMFTLLQSLSSAGAVGADDDKGQLHHLVVLLENTHHLHTRIEPGLPPNAALVQVREQAQAMYAHALQGYVQTVLRRPLGKMIDFGNGIDALLQTTPANEVTLHSAYSKSSAKKLVREYTAKDLRKAVEALAKRVQKHFADDDDTGAAGAPVALDRDELAEVLTQVWRASEDAFARETDRFLRILKTCYNDALHVDYTLQDVRRPFHMTPPTIRRK</sequence>
<evidence type="ECO:0000256" key="1">
    <source>
        <dbReference type="ARBA" id="ARBA00006518"/>
    </source>
</evidence>
<dbReference type="SMART" id="SM01313">
    <property type="entry name" value="Sec3-PIP2_bind"/>
    <property type="match status" value="1"/>
</dbReference>
<keyword evidence="2" id="KW-0813">Transport</keyword>
<keyword evidence="3" id="KW-0268">Exocytosis</keyword>
<reference evidence="7" key="1">
    <citation type="submission" date="2023-03" db="EMBL/GenBank/DDBJ databases">
        <title>Mating type loci evolution in Malassezia.</title>
        <authorList>
            <person name="Coelho M.A."/>
        </authorList>
    </citation>
    <scope>NUCLEOTIDE SEQUENCE</scope>
    <source>
        <strain evidence="7">CBS 14135</strain>
    </source>
</reference>
<dbReference type="GO" id="GO:0000145">
    <property type="term" value="C:exocyst"/>
    <property type="evidence" value="ECO:0007669"/>
    <property type="project" value="InterPro"/>
</dbReference>
<evidence type="ECO:0000313" key="7">
    <source>
        <dbReference type="EMBL" id="WFC93974.1"/>
    </source>
</evidence>
<keyword evidence="4" id="KW-0175">Coiled coil</keyword>
<dbReference type="Pfam" id="PF20654">
    <property type="entry name" value="Sec3_C-term"/>
    <property type="match status" value="1"/>
</dbReference>
<feature type="region of interest" description="Disordered" evidence="5">
    <location>
        <begin position="188"/>
        <end position="273"/>
    </location>
</feature>
<proteinExistence type="inferred from homology"/>
<organism evidence="7 8">
    <name type="scientific">Malassezia brasiliensis</name>
    <dbReference type="NCBI Taxonomy" id="1821822"/>
    <lineage>
        <taxon>Eukaryota</taxon>
        <taxon>Fungi</taxon>
        <taxon>Dikarya</taxon>
        <taxon>Basidiomycota</taxon>
        <taxon>Ustilaginomycotina</taxon>
        <taxon>Malasseziomycetes</taxon>
        <taxon>Malasseziales</taxon>
        <taxon>Malasseziaceae</taxon>
        <taxon>Malassezia</taxon>
    </lineage>
</organism>
<dbReference type="Proteomes" id="UP001216638">
    <property type="component" value="Chromosome 1"/>
</dbReference>
<dbReference type="GO" id="GO:0006887">
    <property type="term" value="P:exocytosis"/>
    <property type="evidence" value="ECO:0007669"/>
    <property type="project" value="UniProtKB-KW"/>
</dbReference>
<keyword evidence="8" id="KW-1185">Reference proteome</keyword>
<gene>
    <name evidence="7" type="ORF">MBRA1_000601</name>
</gene>
<dbReference type="InterPro" id="IPR019160">
    <property type="entry name" value="Sec3_CC"/>
</dbReference>
<dbReference type="Pfam" id="PF09763">
    <property type="entry name" value="Sec3_CC"/>
    <property type="match status" value="1"/>
</dbReference>
<dbReference type="Gene3D" id="2.30.29.90">
    <property type="match status" value="1"/>
</dbReference>
<evidence type="ECO:0000256" key="4">
    <source>
        <dbReference type="ARBA" id="ARBA00023054"/>
    </source>
</evidence>
<dbReference type="EMBL" id="CP119951">
    <property type="protein sequence ID" value="WFC93974.1"/>
    <property type="molecule type" value="Genomic_DNA"/>
</dbReference>
<dbReference type="GO" id="GO:0006893">
    <property type="term" value="P:Golgi to plasma membrane transport"/>
    <property type="evidence" value="ECO:0007669"/>
    <property type="project" value="TreeGrafter"/>
</dbReference>
<comment type="similarity">
    <text evidence="1">Belongs to the SEC3 family.</text>
</comment>
<accession>A0AAF0IMF1</accession>
<evidence type="ECO:0000313" key="8">
    <source>
        <dbReference type="Proteomes" id="UP001216638"/>
    </source>
</evidence>
<evidence type="ECO:0000256" key="5">
    <source>
        <dbReference type="SAM" id="MobiDB-lite"/>
    </source>
</evidence>
<dbReference type="InterPro" id="IPR048628">
    <property type="entry name" value="Sec3_C"/>
</dbReference>
<protein>
    <recommendedName>
        <fullName evidence="6">Exocyst complex component Sec3 PIP2-binding N-terminal domain-containing protein</fullName>
    </recommendedName>
</protein>
<evidence type="ECO:0000259" key="6">
    <source>
        <dbReference type="SMART" id="SM01313"/>
    </source>
</evidence>
<dbReference type="GO" id="GO:0005886">
    <property type="term" value="C:plasma membrane"/>
    <property type="evidence" value="ECO:0007669"/>
    <property type="project" value="TreeGrafter"/>
</dbReference>
<dbReference type="GO" id="GO:0005546">
    <property type="term" value="F:phosphatidylinositol-4,5-bisphosphate binding"/>
    <property type="evidence" value="ECO:0007669"/>
    <property type="project" value="TreeGrafter"/>
</dbReference>
<evidence type="ECO:0000256" key="2">
    <source>
        <dbReference type="ARBA" id="ARBA00022448"/>
    </source>
</evidence>
<dbReference type="PANTHER" id="PTHR16092:SF14">
    <property type="entry name" value="EXOCYST COMPLEX COMPONENT 1 ISOFORM X1"/>
    <property type="match status" value="1"/>
</dbReference>
<feature type="domain" description="Exocyst complex component Sec3 PIP2-binding N-terminal" evidence="6">
    <location>
        <begin position="40"/>
        <end position="125"/>
    </location>
</feature>
<dbReference type="InterPro" id="IPR028258">
    <property type="entry name" value="Sec3-PIP2_bind"/>
</dbReference>
<evidence type="ECO:0000256" key="3">
    <source>
        <dbReference type="ARBA" id="ARBA00022483"/>
    </source>
</evidence>
<dbReference type="AlphaFoldDB" id="A0AAF0IMF1"/>
<name>A0AAF0IMF1_9BASI</name>